<dbReference type="RefSeq" id="WP_120680702.1">
    <property type="nucleotide sequence ID" value="NZ_RBAL01000009.1"/>
</dbReference>
<keyword evidence="5 6" id="KW-0472">Membrane</keyword>
<evidence type="ECO:0000313" key="7">
    <source>
        <dbReference type="EMBL" id="RKN40846.1"/>
    </source>
</evidence>
<sequence>MNAWLLAVCLLLPAGLGACAWRACRGEPAQRLAGITLGGTLCVAVLMLTAQGLHRTSYQDLALVLALIGPAGTLVFARCLAGGEREEGSRG</sequence>
<dbReference type="Pfam" id="PF04066">
    <property type="entry name" value="MrpF_PhaF"/>
    <property type="match status" value="1"/>
</dbReference>
<dbReference type="GO" id="GO:0015075">
    <property type="term" value="F:monoatomic ion transmembrane transporter activity"/>
    <property type="evidence" value="ECO:0007669"/>
    <property type="project" value="InterPro"/>
</dbReference>
<dbReference type="AlphaFoldDB" id="A0A3A9Z086"/>
<keyword evidence="8" id="KW-1185">Reference proteome</keyword>
<evidence type="ECO:0000256" key="1">
    <source>
        <dbReference type="ARBA" id="ARBA00004651"/>
    </source>
</evidence>
<dbReference type="EMBL" id="RBAL01000009">
    <property type="protein sequence ID" value="RKN40846.1"/>
    <property type="molecule type" value="Genomic_DNA"/>
</dbReference>
<accession>A0A3A9Z086</accession>
<keyword evidence="4 6" id="KW-1133">Transmembrane helix</keyword>
<protein>
    <submittedName>
        <fullName evidence="7">Uncharacterized protein</fullName>
    </submittedName>
</protein>
<dbReference type="Proteomes" id="UP000272474">
    <property type="component" value="Unassembled WGS sequence"/>
</dbReference>
<reference evidence="7 8" key="1">
    <citation type="journal article" date="2014" name="Int. J. Syst. Evol. Microbiol.">
        <title>Streptomyces hoynatensis sp. nov., isolated from deep marine sediment.</title>
        <authorList>
            <person name="Veyisoglu A."/>
            <person name="Sahin N."/>
        </authorList>
    </citation>
    <scope>NUCLEOTIDE SEQUENCE [LARGE SCALE GENOMIC DNA]</scope>
    <source>
        <strain evidence="7 8">KCTC 29097</strain>
    </source>
</reference>
<evidence type="ECO:0000256" key="4">
    <source>
        <dbReference type="ARBA" id="ARBA00022989"/>
    </source>
</evidence>
<evidence type="ECO:0000256" key="3">
    <source>
        <dbReference type="ARBA" id="ARBA00022692"/>
    </source>
</evidence>
<evidence type="ECO:0000256" key="5">
    <source>
        <dbReference type="ARBA" id="ARBA00023136"/>
    </source>
</evidence>
<keyword evidence="2" id="KW-1003">Cell membrane</keyword>
<dbReference type="GO" id="GO:0005886">
    <property type="term" value="C:plasma membrane"/>
    <property type="evidence" value="ECO:0007669"/>
    <property type="project" value="UniProtKB-SubCell"/>
</dbReference>
<name>A0A3A9Z086_9ACTN</name>
<proteinExistence type="predicted"/>
<comment type="caution">
    <text evidence="7">The sequence shown here is derived from an EMBL/GenBank/DDBJ whole genome shotgun (WGS) entry which is preliminary data.</text>
</comment>
<evidence type="ECO:0000256" key="2">
    <source>
        <dbReference type="ARBA" id="ARBA00022475"/>
    </source>
</evidence>
<organism evidence="7 8">
    <name type="scientific">Streptomyces hoynatensis</name>
    <dbReference type="NCBI Taxonomy" id="1141874"/>
    <lineage>
        <taxon>Bacteria</taxon>
        <taxon>Bacillati</taxon>
        <taxon>Actinomycetota</taxon>
        <taxon>Actinomycetes</taxon>
        <taxon>Kitasatosporales</taxon>
        <taxon>Streptomycetaceae</taxon>
        <taxon>Streptomyces</taxon>
    </lineage>
</organism>
<feature type="transmembrane region" description="Helical" evidence="6">
    <location>
        <begin position="62"/>
        <end position="83"/>
    </location>
</feature>
<evidence type="ECO:0000313" key="8">
    <source>
        <dbReference type="Proteomes" id="UP000272474"/>
    </source>
</evidence>
<comment type="subcellular location">
    <subcellularLocation>
        <location evidence="1">Cell membrane</location>
        <topology evidence="1">Multi-pass membrane protein</topology>
    </subcellularLocation>
</comment>
<feature type="transmembrane region" description="Helical" evidence="6">
    <location>
        <begin position="32"/>
        <end position="50"/>
    </location>
</feature>
<gene>
    <name evidence="7" type="ORF">D7294_17380</name>
</gene>
<dbReference type="InterPro" id="IPR007208">
    <property type="entry name" value="MrpF/PhaF-like"/>
</dbReference>
<keyword evidence="3 6" id="KW-0812">Transmembrane</keyword>
<dbReference type="OrthoDB" id="4332175at2"/>
<evidence type="ECO:0000256" key="6">
    <source>
        <dbReference type="SAM" id="Phobius"/>
    </source>
</evidence>